<protein>
    <recommendedName>
        <fullName evidence="3">HEAT repeat protein</fullName>
    </recommendedName>
</protein>
<dbReference type="InterPro" id="IPR011989">
    <property type="entry name" value="ARM-like"/>
</dbReference>
<evidence type="ECO:0008006" key="3">
    <source>
        <dbReference type="Google" id="ProtNLM"/>
    </source>
</evidence>
<reference evidence="1 2" key="1">
    <citation type="submission" date="2020-08" db="EMBL/GenBank/DDBJ databases">
        <title>Genomic Encyclopedia of Type Strains, Phase III (KMG-III): the genomes of soil and plant-associated and newly described type strains.</title>
        <authorList>
            <person name="Whitman W."/>
        </authorList>
    </citation>
    <scope>NUCLEOTIDE SEQUENCE [LARGE SCALE GENOMIC DNA]</scope>
    <source>
        <strain evidence="1 2">CECT 8960</strain>
    </source>
</reference>
<gene>
    <name evidence="1" type="ORF">FHR82_006443</name>
</gene>
<dbReference type="RefSeq" id="WP_184814259.1">
    <property type="nucleotide sequence ID" value="NZ_JACHJQ010000007.1"/>
</dbReference>
<accession>A0A7W7VHL5</accession>
<name>A0A7W7VHL5_9PSEU</name>
<evidence type="ECO:0000313" key="1">
    <source>
        <dbReference type="EMBL" id="MBB4910185.1"/>
    </source>
</evidence>
<dbReference type="Proteomes" id="UP000520767">
    <property type="component" value="Unassembled WGS sequence"/>
</dbReference>
<dbReference type="EMBL" id="JACHJQ010000007">
    <property type="protein sequence ID" value="MBB4910185.1"/>
    <property type="molecule type" value="Genomic_DNA"/>
</dbReference>
<sequence length="236" mass="25208">MRDPLAGLADVPWRQLNHADGGDASDVPDRLRMLRSENLDTRTRALTWLSRLPGSTAGAAVVEFLVAMVDDPGTPDREALVSLLHDVALRDIDLPLPDDFEADDAFRAAAKHVDSYVAWLSEPLLAAQAAEMLAYFPVSQRVVDALLAAAVPASANLTLGYVTGYPPIDAHLTAALESSARDVRMTAAVALAFRLGSDLPGQALDLLVDEAPPPAPPGWDRSMRGFVALALRRVGL</sequence>
<evidence type="ECO:0000313" key="2">
    <source>
        <dbReference type="Proteomes" id="UP000520767"/>
    </source>
</evidence>
<dbReference type="SUPFAM" id="SSF48371">
    <property type="entry name" value="ARM repeat"/>
    <property type="match status" value="1"/>
</dbReference>
<organism evidence="1 2">
    <name type="scientific">Actinophytocola algeriensis</name>
    <dbReference type="NCBI Taxonomy" id="1768010"/>
    <lineage>
        <taxon>Bacteria</taxon>
        <taxon>Bacillati</taxon>
        <taxon>Actinomycetota</taxon>
        <taxon>Actinomycetes</taxon>
        <taxon>Pseudonocardiales</taxon>
        <taxon>Pseudonocardiaceae</taxon>
    </lineage>
</organism>
<keyword evidence="2" id="KW-1185">Reference proteome</keyword>
<dbReference type="Gene3D" id="1.25.10.10">
    <property type="entry name" value="Leucine-rich Repeat Variant"/>
    <property type="match status" value="1"/>
</dbReference>
<comment type="caution">
    <text evidence="1">The sequence shown here is derived from an EMBL/GenBank/DDBJ whole genome shotgun (WGS) entry which is preliminary data.</text>
</comment>
<dbReference type="InterPro" id="IPR016024">
    <property type="entry name" value="ARM-type_fold"/>
</dbReference>
<proteinExistence type="predicted"/>
<dbReference type="AlphaFoldDB" id="A0A7W7VHL5"/>